<dbReference type="AlphaFoldDB" id="A0AA46H1L2"/>
<dbReference type="Proteomes" id="UP000254118">
    <property type="component" value="Unassembled WGS sequence"/>
</dbReference>
<comment type="similarity">
    <text evidence="3">In the N-terminal section; belongs to the DHNA family.</text>
</comment>
<dbReference type="Gene3D" id="3.30.70.560">
    <property type="entry name" value="7,8-Dihydro-6-hydroxymethylpterin-pyrophosphokinase HPPK"/>
    <property type="match status" value="1"/>
</dbReference>
<proteinExistence type="inferred from homology"/>
<comment type="catalytic activity">
    <reaction evidence="9">
        <text>7,8-dihydroneopterin = 6-hydroxymethyl-7,8-dihydropterin + glycolaldehyde</text>
        <dbReference type="Rhea" id="RHEA:10540"/>
        <dbReference type="ChEBI" id="CHEBI:17001"/>
        <dbReference type="ChEBI" id="CHEBI:17071"/>
        <dbReference type="ChEBI" id="CHEBI:44841"/>
        <dbReference type="EC" id="4.1.2.25"/>
    </reaction>
</comment>
<dbReference type="EC" id="2.7.6.3" evidence="9"/>
<evidence type="ECO:0000256" key="8">
    <source>
        <dbReference type="ARBA" id="ARBA00022909"/>
    </source>
</evidence>
<dbReference type="GO" id="GO:0005524">
    <property type="term" value="F:ATP binding"/>
    <property type="evidence" value="ECO:0007669"/>
    <property type="project" value="UniProtKB-KW"/>
</dbReference>
<dbReference type="CDD" id="cd00534">
    <property type="entry name" value="DHNA_DHNTPE"/>
    <property type="match status" value="1"/>
</dbReference>
<protein>
    <recommendedName>
        <fullName evidence="9">Bifunctional folate synthesis protein</fullName>
    </recommendedName>
    <domain>
        <recommendedName>
            <fullName evidence="9">Dihydroneopterin aldolase</fullName>
            <shortName evidence="9">DHNA</shortName>
            <ecNumber evidence="9">4.1.2.25</ecNumber>
        </recommendedName>
        <alternativeName>
            <fullName evidence="9">7,8-dihydroneopterin aldolase</fullName>
        </alternativeName>
    </domain>
    <domain>
        <recommendedName>
            <fullName evidence="9">2-amino-4-hydroxy-6-hydroxymethyldihydropteridine pyrophosphokinase</fullName>
            <ecNumber evidence="9">2.7.6.3</ecNumber>
        </recommendedName>
        <alternativeName>
            <fullName evidence="9">6-hydroxymethyl-7,8-dihydropterin pyrophosphokinase</fullName>
            <shortName evidence="9">PPPK</shortName>
        </alternativeName>
        <alternativeName>
            <fullName evidence="9">7,8-dihydro-6-hydroxymethylpterin pyrophosphokinase</fullName>
            <shortName evidence="9">HPPK</shortName>
        </alternativeName>
    </domain>
</protein>
<keyword evidence="4" id="KW-0808">Transferase</keyword>
<comment type="function">
    <text evidence="9">Catalyzes the conversion of 7,8-dihydroneopterin to 6-hydroxymethyl-7,8-dihydropterin.</text>
</comment>
<evidence type="ECO:0000259" key="10">
    <source>
        <dbReference type="PROSITE" id="PS00794"/>
    </source>
</evidence>
<gene>
    <name evidence="11" type="primary">sulD</name>
    <name evidence="11" type="ORF">NCTC7915_02443</name>
</gene>
<dbReference type="GO" id="GO:0004150">
    <property type="term" value="F:dihydroneopterin aldolase activity"/>
    <property type="evidence" value="ECO:0007669"/>
    <property type="project" value="UniProtKB-UniRule"/>
</dbReference>
<dbReference type="InterPro" id="IPR035907">
    <property type="entry name" value="Hppk_sf"/>
</dbReference>
<keyword evidence="6" id="KW-0418">Kinase</keyword>
<keyword evidence="5" id="KW-0547">Nucleotide-binding</keyword>
<sequence length="330" mass="35025">MRVSSGSVEGMGLCMSDFGVGGFSAVDVPGDVVRIEGVRACGTHGVLDSEHVSPQPFVVDVAMLVDVSFSAASDDLSATVNYAEVAQQVTDVITGEHVDLVETLAVRIADVVLGHEVVEQVEVKVHKPHAPVGLPFSDVSVTVSRSDVRTAVVALGANLGSAGRTLALAVEALRGLPRTSVRAVSSVVETDPVGGLQQPVYVNAVAVLRTTLRPRTLLRALHEIEAEHGRVREVRWGARTLDLDLVQYGRPECEVGDVDVVVDEPDLVLPHPRAHERGFVLAPWVSADPGACLRVGSQVRLVRELLADMGLDEVGLPEGVRPGPEWVVLP</sequence>
<dbReference type="Pfam" id="PF02152">
    <property type="entry name" value="FolB"/>
    <property type="match status" value="1"/>
</dbReference>
<keyword evidence="7" id="KW-0067">ATP-binding</keyword>
<evidence type="ECO:0000256" key="7">
    <source>
        <dbReference type="ARBA" id="ARBA00022840"/>
    </source>
</evidence>
<evidence type="ECO:0000256" key="4">
    <source>
        <dbReference type="ARBA" id="ARBA00022679"/>
    </source>
</evidence>
<dbReference type="InterPro" id="IPR000550">
    <property type="entry name" value="Hppk"/>
</dbReference>
<keyword evidence="9" id="KW-0456">Lyase</keyword>
<dbReference type="GO" id="GO:0046654">
    <property type="term" value="P:tetrahydrofolate biosynthetic process"/>
    <property type="evidence" value="ECO:0007669"/>
    <property type="project" value="UniProtKB-UniRule"/>
</dbReference>
<dbReference type="SUPFAM" id="SSF55083">
    <property type="entry name" value="6-hydroxymethyl-7,8-dihydropterin pyrophosphokinase, HPPK"/>
    <property type="match status" value="1"/>
</dbReference>
<dbReference type="CDD" id="cd00483">
    <property type="entry name" value="HPPK"/>
    <property type="match status" value="1"/>
</dbReference>
<dbReference type="NCBIfam" id="TIGR01498">
    <property type="entry name" value="folK"/>
    <property type="match status" value="1"/>
</dbReference>
<name>A0AA46H1L2_9MICO</name>
<dbReference type="GO" id="GO:0016301">
    <property type="term" value="F:kinase activity"/>
    <property type="evidence" value="ECO:0007669"/>
    <property type="project" value="UniProtKB-KW"/>
</dbReference>
<dbReference type="Gene3D" id="3.30.1130.10">
    <property type="match status" value="1"/>
</dbReference>
<evidence type="ECO:0000256" key="5">
    <source>
        <dbReference type="ARBA" id="ARBA00022741"/>
    </source>
</evidence>
<dbReference type="EMBL" id="UFYA01000001">
    <property type="protein sequence ID" value="STD15907.1"/>
    <property type="molecule type" value="Genomic_DNA"/>
</dbReference>
<dbReference type="PROSITE" id="PS00794">
    <property type="entry name" value="HPPK"/>
    <property type="match status" value="1"/>
</dbReference>
<organism evidence="11 12">
    <name type="scientific">Dermatophilus congolensis</name>
    <dbReference type="NCBI Taxonomy" id="1863"/>
    <lineage>
        <taxon>Bacteria</taxon>
        <taxon>Bacillati</taxon>
        <taxon>Actinomycetota</taxon>
        <taxon>Actinomycetes</taxon>
        <taxon>Micrococcales</taxon>
        <taxon>Dermatophilaceae</taxon>
        <taxon>Dermatophilus</taxon>
    </lineage>
</organism>
<evidence type="ECO:0000256" key="6">
    <source>
        <dbReference type="ARBA" id="ARBA00022777"/>
    </source>
</evidence>
<dbReference type="GO" id="GO:0003848">
    <property type="term" value="F:2-amino-4-hydroxy-6-hydroxymethyldihydropteridine diphosphokinase activity"/>
    <property type="evidence" value="ECO:0007669"/>
    <property type="project" value="UniProtKB-EC"/>
</dbReference>
<keyword evidence="8 9" id="KW-0289">Folate biosynthesis</keyword>
<dbReference type="SUPFAM" id="SSF55620">
    <property type="entry name" value="Tetrahydrobiopterin biosynthesis enzymes-like"/>
    <property type="match status" value="1"/>
</dbReference>
<dbReference type="Pfam" id="PF01288">
    <property type="entry name" value="HPPK"/>
    <property type="match status" value="1"/>
</dbReference>
<evidence type="ECO:0000256" key="3">
    <source>
        <dbReference type="ARBA" id="ARBA00009640"/>
    </source>
</evidence>
<dbReference type="NCBIfam" id="TIGR00525">
    <property type="entry name" value="folB"/>
    <property type="match status" value="1"/>
</dbReference>
<evidence type="ECO:0000313" key="11">
    <source>
        <dbReference type="EMBL" id="STD15907.1"/>
    </source>
</evidence>
<comment type="pathway">
    <text evidence="2">Cofactor biosynthesis; tetrahydrofolate biosynthesis; 2-amino-4-hydroxy-6-hydroxymethyl-7,8-dihydropteridine diphosphate from 7,8-dihydroneopterin triphosphate: step 4/4.</text>
</comment>
<dbReference type="InterPro" id="IPR043133">
    <property type="entry name" value="GTP-CH-I_C/QueF"/>
</dbReference>
<dbReference type="EC" id="4.1.2.25" evidence="9"/>
<dbReference type="GO" id="GO:0046656">
    <property type="term" value="P:folic acid biosynthetic process"/>
    <property type="evidence" value="ECO:0007669"/>
    <property type="project" value="UniProtKB-UniRule"/>
</dbReference>
<comment type="catalytic activity">
    <reaction evidence="1">
        <text>6-hydroxymethyl-7,8-dihydropterin + ATP = (7,8-dihydropterin-6-yl)methyl diphosphate + AMP + H(+)</text>
        <dbReference type="Rhea" id="RHEA:11412"/>
        <dbReference type="ChEBI" id="CHEBI:15378"/>
        <dbReference type="ChEBI" id="CHEBI:30616"/>
        <dbReference type="ChEBI" id="CHEBI:44841"/>
        <dbReference type="ChEBI" id="CHEBI:72950"/>
        <dbReference type="ChEBI" id="CHEBI:456215"/>
        <dbReference type="EC" id="2.7.6.3"/>
    </reaction>
</comment>
<dbReference type="PANTHER" id="PTHR43071">
    <property type="entry name" value="2-AMINO-4-HYDROXY-6-HYDROXYMETHYLDIHYDROPTERIDINE PYROPHOSPHOKINASE"/>
    <property type="match status" value="1"/>
</dbReference>
<evidence type="ECO:0000256" key="1">
    <source>
        <dbReference type="ARBA" id="ARBA00000198"/>
    </source>
</evidence>
<dbReference type="PANTHER" id="PTHR43071:SF1">
    <property type="entry name" value="2-AMINO-4-HYDROXY-6-HYDROXYMETHYLDIHYDROPTERIDINE PYROPHOSPHOKINASE"/>
    <property type="match status" value="1"/>
</dbReference>
<comment type="pathway">
    <text evidence="9">Cofactor biosynthesis; tetrahydrofolate biosynthesis; 2-amino-4-hydroxy-6-hydroxymethyl-7,8-dihydropteridine diphosphate from 7,8-dihydroneopterin triphosphate: step 3/4.</text>
</comment>
<evidence type="ECO:0000256" key="2">
    <source>
        <dbReference type="ARBA" id="ARBA00005051"/>
    </source>
</evidence>
<dbReference type="InterPro" id="IPR006157">
    <property type="entry name" value="FolB_dom"/>
</dbReference>
<accession>A0AA46H1L2</accession>
<dbReference type="SMART" id="SM00905">
    <property type="entry name" value="FolB"/>
    <property type="match status" value="1"/>
</dbReference>
<evidence type="ECO:0000256" key="9">
    <source>
        <dbReference type="RuleBase" id="RU362079"/>
    </source>
</evidence>
<dbReference type="InterPro" id="IPR006156">
    <property type="entry name" value="Dihydroneopterin_aldolase"/>
</dbReference>
<reference evidence="11 12" key="1">
    <citation type="submission" date="2018-06" db="EMBL/GenBank/DDBJ databases">
        <authorList>
            <consortium name="Pathogen Informatics"/>
            <person name="Doyle S."/>
        </authorList>
    </citation>
    <scope>NUCLEOTIDE SEQUENCE [LARGE SCALE GENOMIC DNA]</scope>
    <source>
        <strain evidence="11 12">NCTC7915</strain>
    </source>
</reference>
<dbReference type="NCBIfam" id="TIGR00526">
    <property type="entry name" value="folB_dom"/>
    <property type="match status" value="1"/>
</dbReference>
<comment type="caution">
    <text evidence="11">The sequence shown here is derived from an EMBL/GenBank/DDBJ whole genome shotgun (WGS) entry which is preliminary data.</text>
</comment>
<evidence type="ECO:0000313" key="12">
    <source>
        <dbReference type="Proteomes" id="UP000254118"/>
    </source>
</evidence>
<comment type="similarity">
    <text evidence="9">Belongs to the DHNA family.</text>
</comment>
<feature type="domain" description="7,8-dihydro-6-hydroxymethylpterin-pyrophosphokinase" evidence="10">
    <location>
        <begin position="235"/>
        <end position="246"/>
    </location>
</feature>